<organism evidence="7 8">
    <name type="scientific">Orenia marismortui</name>
    <dbReference type="NCBI Taxonomy" id="46469"/>
    <lineage>
        <taxon>Bacteria</taxon>
        <taxon>Bacillati</taxon>
        <taxon>Bacillota</taxon>
        <taxon>Clostridia</taxon>
        <taxon>Halanaerobiales</taxon>
        <taxon>Halobacteroidaceae</taxon>
        <taxon>Orenia</taxon>
    </lineage>
</organism>
<comment type="similarity">
    <text evidence="2">Belongs to the autoinducer-2 exporter (AI-2E) (TC 2.A.86) family.</text>
</comment>
<dbReference type="Proteomes" id="UP000295832">
    <property type="component" value="Unassembled WGS sequence"/>
</dbReference>
<dbReference type="EMBL" id="SOEG01000009">
    <property type="protein sequence ID" value="TDX51894.1"/>
    <property type="molecule type" value="Genomic_DNA"/>
</dbReference>
<name>A0A4R8H915_9FIRM</name>
<dbReference type="PANTHER" id="PTHR21716">
    <property type="entry name" value="TRANSMEMBRANE PROTEIN"/>
    <property type="match status" value="1"/>
</dbReference>
<feature type="transmembrane region" description="Helical" evidence="6">
    <location>
        <begin position="219"/>
        <end position="243"/>
    </location>
</feature>
<evidence type="ECO:0000256" key="5">
    <source>
        <dbReference type="ARBA" id="ARBA00023136"/>
    </source>
</evidence>
<evidence type="ECO:0000256" key="3">
    <source>
        <dbReference type="ARBA" id="ARBA00022692"/>
    </source>
</evidence>
<evidence type="ECO:0000313" key="7">
    <source>
        <dbReference type="EMBL" id="TDX51894.1"/>
    </source>
</evidence>
<feature type="transmembrane region" description="Helical" evidence="6">
    <location>
        <begin position="160"/>
        <end position="178"/>
    </location>
</feature>
<dbReference type="PANTHER" id="PTHR21716:SF68">
    <property type="entry name" value="TRANSPORT PROTEIN YTVI-RELATED"/>
    <property type="match status" value="1"/>
</dbReference>
<feature type="transmembrane region" description="Helical" evidence="6">
    <location>
        <begin position="61"/>
        <end position="85"/>
    </location>
</feature>
<sequence length="353" mass="39346">MKKIYKVSLGLILLLLISILFLKYALNYLLPFVIALIIASLIDPAVKLLEERANFSRGISIIIILSIIIIMISLLLTISFSRLFIELNDLLNNLPDYKSFSEKINWISERNDQLSKFINELKIPESVRETINSNFQGFYDKIKEVIQNASTSLLNIVKKLPRLVTTLLISLIATFFISRDKELIMATILKPFPVKWQRKIEQVEEDIMKAGVGFIRAQILLITITTIISITGLSILGSSYSIVVGLSAGILDLIPVIGPSLIFIPWAIYNLIIGNMKFSIGLIILYVLMGAIRQILEAKIVGQSIGIHPLAILFAMYLGVQFFGVSGFFIGPASVVVLKAIFQAGFISIIVNE</sequence>
<dbReference type="GO" id="GO:0055085">
    <property type="term" value="P:transmembrane transport"/>
    <property type="evidence" value="ECO:0007669"/>
    <property type="project" value="TreeGrafter"/>
</dbReference>
<keyword evidence="4 6" id="KW-1133">Transmembrane helix</keyword>
<comment type="subcellular location">
    <subcellularLocation>
        <location evidence="1">Membrane</location>
        <topology evidence="1">Multi-pass membrane protein</topology>
    </subcellularLocation>
</comment>
<proteinExistence type="inferred from homology"/>
<dbReference type="InterPro" id="IPR014227">
    <property type="entry name" value="YtvI-like"/>
</dbReference>
<dbReference type="NCBIfam" id="TIGR02872">
    <property type="entry name" value="spore_ytvI"/>
    <property type="match status" value="1"/>
</dbReference>
<feature type="transmembrane region" description="Helical" evidence="6">
    <location>
        <begin position="329"/>
        <end position="351"/>
    </location>
</feature>
<gene>
    <name evidence="7" type="ORF">C7959_10917</name>
</gene>
<evidence type="ECO:0000256" key="1">
    <source>
        <dbReference type="ARBA" id="ARBA00004141"/>
    </source>
</evidence>
<feature type="transmembrane region" description="Helical" evidence="6">
    <location>
        <begin position="300"/>
        <end position="323"/>
    </location>
</feature>
<evidence type="ECO:0000256" key="6">
    <source>
        <dbReference type="SAM" id="Phobius"/>
    </source>
</evidence>
<dbReference type="InterPro" id="IPR002549">
    <property type="entry name" value="AI-2E-like"/>
</dbReference>
<dbReference type="RefSeq" id="WP_018250147.1">
    <property type="nucleotide sequence ID" value="NZ_SOEG01000009.1"/>
</dbReference>
<evidence type="ECO:0000256" key="4">
    <source>
        <dbReference type="ARBA" id="ARBA00022989"/>
    </source>
</evidence>
<keyword evidence="5 6" id="KW-0472">Membrane</keyword>
<comment type="caution">
    <text evidence="7">The sequence shown here is derived from an EMBL/GenBank/DDBJ whole genome shotgun (WGS) entry which is preliminary data.</text>
</comment>
<reference evidence="7 8" key="1">
    <citation type="submission" date="2019-03" db="EMBL/GenBank/DDBJ databases">
        <title>Subsurface microbial communities from deep shales in Ohio and West Virginia, USA.</title>
        <authorList>
            <person name="Wrighton K."/>
        </authorList>
    </citation>
    <scope>NUCLEOTIDE SEQUENCE [LARGE SCALE GENOMIC DNA]</scope>
    <source>
        <strain evidence="7 8">MSL 6dP</strain>
    </source>
</reference>
<feature type="transmembrane region" description="Helical" evidence="6">
    <location>
        <begin position="263"/>
        <end position="288"/>
    </location>
</feature>
<evidence type="ECO:0000256" key="2">
    <source>
        <dbReference type="ARBA" id="ARBA00009773"/>
    </source>
</evidence>
<keyword evidence="3 6" id="KW-0812">Transmembrane</keyword>
<evidence type="ECO:0000313" key="8">
    <source>
        <dbReference type="Proteomes" id="UP000295832"/>
    </source>
</evidence>
<dbReference type="AlphaFoldDB" id="A0A4R8H915"/>
<accession>A0A4R8H915</accession>
<dbReference type="GO" id="GO:0016020">
    <property type="term" value="C:membrane"/>
    <property type="evidence" value="ECO:0007669"/>
    <property type="project" value="UniProtKB-SubCell"/>
</dbReference>
<protein>
    <submittedName>
        <fullName evidence="7">Sporulation integral membrane protein YtvI</fullName>
    </submittedName>
</protein>
<dbReference type="STRING" id="926561.GCA_000379025_03013"/>
<keyword evidence="8" id="KW-1185">Reference proteome</keyword>
<dbReference type="Pfam" id="PF01594">
    <property type="entry name" value="AI-2E_transport"/>
    <property type="match status" value="1"/>
</dbReference>
<feature type="transmembrane region" description="Helical" evidence="6">
    <location>
        <begin position="7"/>
        <end position="26"/>
    </location>
</feature>